<keyword evidence="2" id="KW-1185">Reference proteome</keyword>
<dbReference type="EMBL" id="CAJZBQ010000017">
    <property type="protein sequence ID" value="CAG9316958.1"/>
    <property type="molecule type" value="Genomic_DNA"/>
</dbReference>
<accession>A0AAU9IUT0</accession>
<reference evidence="1" key="1">
    <citation type="submission" date="2021-09" db="EMBL/GenBank/DDBJ databases">
        <authorList>
            <consortium name="AG Swart"/>
            <person name="Singh M."/>
            <person name="Singh A."/>
            <person name="Seah K."/>
            <person name="Emmerich C."/>
        </authorList>
    </citation>
    <scope>NUCLEOTIDE SEQUENCE</scope>
    <source>
        <strain evidence="1">ATCC30299</strain>
    </source>
</reference>
<evidence type="ECO:0000313" key="2">
    <source>
        <dbReference type="Proteomes" id="UP001162131"/>
    </source>
</evidence>
<organism evidence="1 2">
    <name type="scientific">Blepharisma stoltei</name>
    <dbReference type="NCBI Taxonomy" id="1481888"/>
    <lineage>
        <taxon>Eukaryota</taxon>
        <taxon>Sar</taxon>
        <taxon>Alveolata</taxon>
        <taxon>Ciliophora</taxon>
        <taxon>Postciliodesmatophora</taxon>
        <taxon>Heterotrichea</taxon>
        <taxon>Heterotrichida</taxon>
        <taxon>Blepharismidae</taxon>
        <taxon>Blepharisma</taxon>
    </lineage>
</organism>
<dbReference type="Proteomes" id="UP001162131">
    <property type="component" value="Unassembled WGS sequence"/>
</dbReference>
<gene>
    <name evidence="1" type="ORF">BSTOLATCC_MIC17585</name>
</gene>
<evidence type="ECO:0000313" key="1">
    <source>
        <dbReference type="EMBL" id="CAG9316958.1"/>
    </source>
</evidence>
<sequence length="227" mass="26200">MCLISLKPAVCDHQYCLSFYATVGGMPYGCSEDQYLSIINYQNDVLSDIVAYNSKCLERVGSFFNEVKSLGRFLSNTRHKDLVMETSITSEQIFSKENNYKYELKLVEKFPEVLYKERGFSLKAYVQDRSGKPVYLHKYPRFRVFLYSMDRKPKLMDLNVAGKKVLRGTMESEMKEDSTIYFKNLVINEVSSHYTNDAFRIVVANLNSSSVKPLILNGIPVRARRLT</sequence>
<protein>
    <submittedName>
        <fullName evidence="1">Uncharacterized protein</fullName>
    </submittedName>
</protein>
<comment type="caution">
    <text evidence="1">The sequence shown here is derived from an EMBL/GenBank/DDBJ whole genome shotgun (WGS) entry which is preliminary data.</text>
</comment>
<name>A0AAU9IUT0_9CILI</name>
<proteinExistence type="predicted"/>
<dbReference type="AlphaFoldDB" id="A0AAU9IUT0"/>